<evidence type="ECO:0000313" key="2">
    <source>
        <dbReference type="Proteomes" id="UP000623467"/>
    </source>
</evidence>
<accession>A0A8H7DA49</accession>
<organism evidence="1 2">
    <name type="scientific">Mycena sanguinolenta</name>
    <dbReference type="NCBI Taxonomy" id="230812"/>
    <lineage>
        <taxon>Eukaryota</taxon>
        <taxon>Fungi</taxon>
        <taxon>Dikarya</taxon>
        <taxon>Basidiomycota</taxon>
        <taxon>Agaricomycotina</taxon>
        <taxon>Agaricomycetes</taxon>
        <taxon>Agaricomycetidae</taxon>
        <taxon>Agaricales</taxon>
        <taxon>Marasmiineae</taxon>
        <taxon>Mycenaceae</taxon>
        <taxon>Mycena</taxon>
    </lineage>
</organism>
<comment type="caution">
    <text evidence="1">The sequence shown here is derived from an EMBL/GenBank/DDBJ whole genome shotgun (WGS) entry which is preliminary data.</text>
</comment>
<evidence type="ECO:0000313" key="1">
    <source>
        <dbReference type="EMBL" id="KAF7367899.1"/>
    </source>
</evidence>
<name>A0A8H7DA49_9AGAR</name>
<dbReference type="AlphaFoldDB" id="A0A8H7DA49"/>
<keyword evidence="2" id="KW-1185">Reference proteome</keyword>
<dbReference type="OrthoDB" id="3255541at2759"/>
<proteinExistence type="predicted"/>
<sequence length="276" mass="30750">MNRALDISEIVQVIVSQLDDPRTRGIAGTGRMFQLAALAQCRIFHEPALDALWRQKNTIRNLFNCMSDGLWACEVVDATPTMWLRRPIQVADWDRALHYSHRIKSLGLQMHGRESLSEVVEAARATFPGDYLLPQLESLHWNPGKTSESLDIDLFLGPRITSKTLAGLRIQDLPILETLSHRFPGLSKVLIGWSAFHGNSPIWGTMPVDFTAYRKGETAFSLFAHGLQNVRSLRLDTGIDIGATCVSTFTVTPDEASFARINAYAVLPGEDFDSTI</sequence>
<reference evidence="1" key="1">
    <citation type="submission" date="2020-05" db="EMBL/GenBank/DDBJ databases">
        <title>Mycena genomes resolve the evolution of fungal bioluminescence.</title>
        <authorList>
            <person name="Tsai I.J."/>
        </authorList>
    </citation>
    <scope>NUCLEOTIDE SEQUENCE</scope>
    <source>
        <strain evidence="1">160909Yilan</strain>
    </source>
</reference>
<dbReference type="EMBL" id="JACAZH010000005">
    <property type="protein sequence ID" value="KAF7367899.1"/>
    <property type="molecule type" value="Genomic_DNA"/>
</dbReference>
<dbReference type="Proteomes" id="UP000623467">
    <property type="component" value="Unassembled WGS sequence"/>
</dbReference>
<protein>
    <submittedName>
        <fullName evidence="1">Uncharacterized protein</fullName>
    </submittedName>
</protein>
<gene>
    <name evidence="1" type="ORF">MSAN_00854700</name>
</gene>